<dbReference type="EMBL" id="JBHSJF010000006">
    <property type="protein sequence ID" value="MFC5068158.1"/>
    <property type="molecule type" value="Genomic_DNA"/>
</dbReference>
<dbReference type="InterPro" id="IPR018062">
    <property type="entry name" value="HTH_AraC-typ_CS"/>
</dbReference>
<dbReference type="InterPro" id="IPR009057">
    <property type="entry name" value="Homeodomain-like_sf"/>
</dbReference>
<keyword evidence="1" id="KW-0805">Transcription regulation</keyword>
<dbReference type="RefSeq" id="WP_114957643.1">
    <property type="nucleotide sequence ID" value="NZ_JBHSJF010000006.1"/>
</dbReference>
<name>A0ABV9Z2V2_9HYPH</name>
<dbReference type="Proteomes" id="UP001595796">
    <property type="component" value="Unassembled WGS sequence"/>
</dbReference>
<organism evidence="5 6">
    <name type="scientific">Flaviflagellibacter deserti</name>
    <dbReference type="NCBI Taxonomy" id="2267266"/>
    <lineage>
        <taxon>Bacteria</taxon>
        <taxon>Pseudomonadati</taxon>
        <taxon>Pseudomonadota</taxon>
        <taxon>Alphaproteobacteria</taxon>
        <taxon>Hyphomicrobiales</taxon>
        <taxon>Flaviflagellibacter</taxon>
    </lineage>
</organism>
<sequence>MTFQPRMTSVREGVSVIGELKWRSWNGVVADLWNARCASGARGEYISKDPRLFILLDSVGGDLDACLSPRGEARSSARCRTPICYVPADVPLWGGARDATRIRHLDLHFDPVALSERLGEDLAQDQLATPQIMFADERILGLARLIADECANPGGRHDLYGDGLTTALLIDLLRLGQKKERARTPLASWQLKRVTDFIQANCARSIRLQELADMVELSQSYFSHAFKASTGLPPHQWAMNARIRKVQDMLLRGEMALTEIAAETGFSDQAHFTRVFRRIVGDTPAAWQRAHRA</sequence>
<dbReference type="PROSITE" id="PS00041">
    <property type="entry name" value="HTH_ARAC_FAMILY_1"/>
    <property type="match status" value="1"/>
</dbReference>
<dbReference type="PANTHER" id="PTHR46796">
    <property type="entry name" value="HTH-TYPE TRANSCRIPTIONAL ACTIVATOR RHAS-RELATED"/>
    <property type="match status" value="1"/>
</dbReference>
<evidence type="ECO:0000256" key="1">
    <source>
        <dbReference type="ARBA" id="ARBA00023015"/>
    </source>
</evidence>
<feature type="domain" description="HTH araC/xylS-type" evidence="4">
    <location>
        <begin position="192"/>
        <end position="290"/>
    </location>
</feature>
<dbReference type="SUPFAM" id="SSF46689">
    <property type="entry name" value="Homeodomain-like"/>
    <property type="match status" value="2"/>
</dbReference>
<dbReference type="InterPro" id="IPR050204">
    <property type="entry name" value="AraC_XylS_family_regulators"/>
</dbReference>
<evidence type="ECO:0000256" key="3">
    <source>
        <dbReference type="ARBA" id="ARBA00023163"/>
    </source>
</evidence>
<dbReference type="SMART" id="SM00342">
    <property type="entry name" value="HTH_ARAC"/>
    <property type="match status" value="1"/>
</dbReference>
<dbReference type="PRINTS" id="PR00032">
    <property type="entry name" value="HTHARAC"/>
</dbReference>
<gene>
    <name evidence="5" type="ORF">ACFPFW_09030</name>
</gene>
<evidence type="ECO:0000256" key="2">
    <source>
        <dbReference type="ARBA" id="ARBA00023125"/>
    </source>
</evidence>
<evidence type="ECO:0000313" key="6">
    <source>
        <dbReference type="Proteomes" id="UP001595796"/>
    </source>
</evidence>
<dbReference type="Pfam" id="PF12833">
    <property type="entry name" value="HTH_18"/>
    <property type="match status" value="1"/>
</dbReference>
<keyword evidence="3" id="KW-0804">Transcription</keyword>
<dbReference type="PANTHER" id="PTHR46796:SF14">
    <property type="entry name" value="TRANSCRIPTIONAL REGULATORY PROTEIN"/>
    <property type="match status" value="1"/>
</dbReference>
<evidence type="ECO:0000259" key="4">
    <source>
        <dbReference type="PROSITE" id="PS01124"/>
    </source>
</evidence>
<dbReference type="InterPro" id="IPR020449">
    <property type="entry name" value="Tscrpt_reg_AraC-type_HTH"/>
</dbReference>
<keyword evidence="6" id="KW-1185">Reference proteome</keyword>
<reference evidence="6" key="1">
    <citation type="journal article" date="2019" name="Int. J. Syst. Evol. Microbiol.">
        <title>The Global Catalogue of Microorganisms (GCM) 10K type strain sequencing project: providing services to taxonomists for standard genome sequencing and annotation.</title>
        <authorList>
            <consortium name="The Broad Institute Genomics Platform"/>
            <consortium name="The Broad Institute Genome Sequencing Center for Infectious Disease"/>
            <person name="Wu L."/>
            <person name="Ma J."/>
        </authorList>
    </citation>
    <scope>NUCLEOTIDE SEQUENCE [LARGE SCALE GENOMIC DNA]</scope>
    <source>
        <strain evidence="6">CGMCC 1.16444</strain>
    </source>
</reference>
<evidence type="ECO:0000313" key="5">
    <source>
        <dbReference type="EMBL" id="MFC5068158.1"/>
    </source>
</evidence>
<dbReference type="Gene3D" id="1.10.10.60">
    <property type="entry name" value="Homeodomain-like"/>
    <property type="match status" value="2"/>
</dbReference>
<keyword evidence="2" id="KW-0238">DNA-binding</keyword>
<accession>A0ABV9Z2V2</accession>
<comment type="caution">
    <text evidence="5">The sequence shown here is derived from an EMBL/GenBank/DDBJ whole genome shotgun (WGS) entry which is preliminary data.</text>
</comment>
<proteinExistence type="predicted"/>
<dbReference type="InterPro" id="IPR018060">
    <property type="entry name" value="HTH_AraC"/>
</dbReference>
<protein>
    <submittedName>
        <fullName evidence="5">Helix-turn-helix domain-containing protein</fullName>
    </submittedName>
</protein>
<dbReference type="PROSITE" id="PS01124">
    <property type="entry name" value="HTH_ARAC_FAMILY_2"/>
    <property type="match status" value="1"/>
</dbReference>